<reference evidence="4 5" key="1">
    <citation type="journal article" date="2018" name="Sci. Rep.">
        <title>Genome sequence of the cauliflower mushroom Sparassis crispa (Hanabiratake) and its association with beneficial usage.</title>
        <authorList>
            <person name="Kiyama R."/>
            <person name="Furutani Y."/>
            <person name="Kawaguchi K."/>
            <person name="Nakanishi T."/>
        </authorList>
    </citation>
    <scope>NUCLEOTIDE SEQUENCE [LARGE SCALE GENOMIC DNA]</scope>
</reference>
<organism evidence="4 5">
    <name type="scientific">Sparassis crispa</name>
    <dbReference type="NCBI Taxonomy" id="139825"/>
    <lineage>
        <taxon>Eukaryota</taxon>
        <taxon>Fungi</taxon>
        <taxon>Dikarya</taxon>
        <taxon>Basidiomycota</taxon>
        <taxon>Agaricomycotina</taxon>
        <taxon>Agaricomycetes</taxon>
        <taxon>Polyporales</taxon>
        <taxon>Sparassidaceae</taxon>
        <taxon>Sparassis</taxon>
    </lineage>
</organism>
<dbReference type="Proteomes" id="UP000287166">
    <property type="component" value="Unassembled WGS sequence"/>
</dbReference>
<keyword evidence="2" id="KW-0472">Membrane</keyword>
<dbReference type="InterPro" id="IPR045338">
    <property type="entry name" value="DUF6535"/>
</dbReference>
<evidence type="ECO:0000256" key="2">
    <source>
        <dbReference type="SAM" id="Phobius"/>
    </source>
</evidence>
<dbReference type="Pfam" id="PF20153">
    <property type="entry name" value="DUF6535"/>
    <property type="match status" value="1"/>
</dbReference>
<name>A0A401GTR9_9APHY</name>
<feature type="transmembrane region" description="Helical" evidence="2">
    <location>
        <begin position="184"/>
        <end position="210"/>
    </location>
</feature>
<evidence type="ECO:0000259" key="3">
    <source>
        <dbReference type="Pfam" id="PF20153"/>
    </source>
</evidence>
<feature type="transmembrane region" description="Helical" evidence="2">
    <location>
        <begin position="259"/>
        <end position="279"/>
    </location>
</feature>
<proteinExistence type="predicted"/>
<accession>A0A401GTR9</accession>
<evidence type="ECO:0000256" key="1">
    <source>
        <dbReference type="SAM" id="MobiDB-lite"/>
    </source>
</evidence>
<dbReference type="InParanoid" id="A0A401GTR9"/>
<gene>
    <name evidence="4" type="ORF">SCP_0800900</name>
</gene>
<feature type="domain" description="DUF6535" evidence="3">
    <location>
        <begin position="34"/>
        <end position="218"/>
    </location>
</feature>
<evidence type="ECO:0000313" key="4">
    <source>
        <dbReference type="EMBL" id="GBE85573.1"/>
    </source>
</evidence>
<feature type="region of interest" description="Disordered" evidence="1">
    <location>
        <begin position="1"/>
        <end position="21"/>
    </location>
</feature>
<feature type="compositionally biased region" description="Basic and acidic residues" evidence="1">
    <location>
        <begin position="1"/>
        <end position="16"/>
    </location>
</feature>
<keyword evidence="2" id="KW-1133">Transmembrane helix</keyword>
<dbReference type="OrthoDB" id="3219854at2759"/>
<dbReference type="RefSeq" id="XP_027616486.1">
    <property type="nucleotide sequence ID" value="XM_027760685.1"/>
</dbReference>
<keyword evidence="5" id="KW-1185">Reference proteome</keyword>
<keyword evidence="2" id="KW-0812">Transmembrane</keyword>
<protein>
    <recommendedName>
        <fullName evidence="3">DUF6535 domain-containing protein</fullName>
    </recommendedName>
</protein>
<evidence type="ECO:0000313" key="5">
    <source>
        <dbReference type="Proteomes" id="UP000287166"/>
    </source>
</evidence>
<feature type="region of interest" description="Disordered" evidence="1">
    <location>
        <begin position="624"/>
        <end position="680"/>
    </location>
</feature>
<feature type="compositionally biased region" description="Basic and acidic residues" evidence="1">
    <location>
        <begin position="624"/>
        <end position="635"/>
    </location>
</feature>
<dbReference type="AlphaFoldDB" id="A0A401GTR9"/>
<sequence length="680" mass="75692">MSSPTEEQKPDTKTDNVDNLGTPTYTDAQIAKAWETCAKGLNEYDTKRVATWKEEIDTLLVFAGLFASVLTAFNIESYQLLQSNPSADATVLLLAQISTQLSSFSVSAGFVNSTQPPLPPTAVAGLEAPLISASSIRINSLWFSSLICSLSAASMGILVKQWLHQYLSDMSVSRRGVMQFRREGLAEWRVAIIVMVLPMLLQAALWLFLANLLELLWTLHRTVAIVATGFVTILAALQLTSTILPAFVSKCPYRSPHALAFYALVGLFYPFVEQFYPFVEQFYPFVEQFYAFVFHFTSLDLPNIIRHIFALVTPVSFLINRMGMVIRQLIPRTIDYNWRFRDNATIAESVARNMLDVSMLAAADRAFEEDEFIKNVIRPCIQSMPDVHYAERIFFDVVKQCSHGSSDGSFTDVVDRSADALADIALDIATDEGLSRLSVEQSSQFLSVLNYALGNTTRSQHLHHVAVAFLNNADVKIRDLAFNIIHPIRNHVVVSDRDLQAIVSYGDALKVDDNFGRFRFLQVIDLLLQCTSSDHVSETHLSTAQTGLMQTLHKFFEKPEMFIAELCMMLKIGWKFQRLIMRNSGFGDGGLREAVTGLFSQYETDDRFSRPSDKDSLKELLAKLREPGERNDTLDMHAPPGPGLLEPDVEGCPSSEGAASNGEGPSRSTKDSVEGMGSPN</sequence>
<feature type="transmembrane region" description="Helical" evidence="2">
    <location>
        <begin position="222"/>
        <end position="247"/>
    </location>
</feature>
<dbReference type="GeneID" id="38782490"/>
<dbReference type="EMBL" id="BFAD01000008">
    <property type="protein sequence ID" value="GBE85573.1"/>
    <property type="molecule type" value="Genomic_DNA"/>
</dbReference>
<comment type="caution">
    <text evidence="4">The sequence shown here is derived from an EMBL/GenBank/DDBJ whole genome shotgun (WGS) entry which is preliminary data.</text>
</comment>